<dbReference type="Proteomes" id="UP000176228">
    <property type="component" value="Unassembled WGS sequence"/>
</dbReference>
<gene>
    <name evidence="2" type="ORF">A2968_07535</name>
</gene>
<dbReference type="InterPro" id="IPR037914">
    <property type="entry name" value="SpoVT-AbrB_sf"/>
</dbReference>
<protein>
    <recommendedName>
        <fullName evidence="1">SpoVT-AbrB domain-containing protein</fullName>
    </recommendedName>
</protein>
<dbReference type="NCBIfam" id="TIGR01439">
    <property type="entry name" value="lp_hng_hel_AbrB"/>
    <property type="match status" value="1"/>
</dbReference>
<dbReference type="InterPro" id="IPR007159">
    <property type="entry name" value="SpoVT-AbrB_dom"/>
</dbReference>
<dbReference type="EMBL" id="MFJU01000038">
    <property type="protein sequence ID" value="OGG33915.1"/>
    <property type="molecule type" value="Genomic_DNA"/>
</dbReference>
<dbReference type="Gene3D" id="2.10.260.10">
    <property type="match status" value="1"/>
</dbReference>
<evidence type="ECO:0000313" key="3">
    <source>
        <dbReference type="Proteomes" id="UP000176228"/>
    </source>
</evidence>
<proteinExistence type="predicted"/>
<name>A0A1F6BAH0_9BACT</name>
<feature type="domain" description="SpoVT-AbrB" evidence="1">
    <location>
        <begin position="7"/>
        <end position="52"/>
    </location>
</feature>
<organism evidence="2 3">
    <name type="scientific">Candidatus Gottesmanbacteria bacterium RIFCSPLOWO2_01_FULL_42_22</name>
    <dbReference type="NCBI Taxonomy" id="1798391"/>
    <lineage>
        <taxon>Bacteria</taxon>
        <taxon>Candidatus Gottesmaniibacteriota</taxon>
    </lineage>
</organism>
<dbReference type="GO" id="GO:0003677">
    <property type="term" value="F:DNA binding"/>
    <property type="evidence" value="ECO:0007669"/>
    <property type="project" value="InterPro"/>
</dbReference>
<dbReference type="SMART" id="SM00966">
    <property type="entry name" value="SpoVT_AbrB"/>
    <property type="match status" value="1"/>
</dbReference>
<accession>A0A1F6BAH0</accession>
<dbReference type="Pfam" id="PF04014">
    <property type="entry name" value="MazE_antitoxin"/>
    <property type="match status" value="1"/>
</dbReference>
<sequence>MIVGEIVTANTNGQIVIPQKIREKLGIKQNTLLKLTLTGTSLILHPIVAVLTKSDSQQNYLEILIKTAGAWKQEKRAIDPG</sequence>
<evidence type="ECO:0000313" key="2">
    <source>
        <dbReference type="EMBL" id="OGG33915.1"/>
    </source>
</evidence>
<dbReference type="AlphaFoldDB" id="A0A1F6BAH0"/>
<evidence type="ECO:0000259" key="1">
    <source>
        <dbReference type="SMART" id="SM00966"/>
    </source>
</evidence>
<reference evidence="2 3" key="1">
    <citation type="journal article" date="2016" name="Nat. Commun.">
        <title>Thousands of microbial genomes shed light on interconnected biogeochemical processes in an aquifer system.</title>
        <authorList>
            <person name="Anantharaman K."/>
            <person name="Brown C.T."/>
            <person name="Hug L.A."/>
            <person name="Sharon I."/>
            <person name="Castelle C.J."/>
            <person name="Probst A.J."/>
            <person name="Thomas B.C."/>
            <person name="Singh A."/>
            <person name="Wilkins M.J."/>
            <person name="Karaoz U."/>
            <person name="Brodie E.L."/>
            <person name="Williams K.H."/>
            <person name="Hubbard S.S."/>
            <person name="Banfield J.F."/>
        </authorList>
    </citation>
    <scope>NUCLEOTIDE SEQUENCE [LARGE SCALE GENOMIC DNA]</scope>
</reference>
<dbReference type="SUPFAM" id="SSF89447">
    <property type="entry name" value="AbrB/MazE/MraZ-like"/>
    <property type="match status" value="1"/>
</dbReference>
<comment type="caution">
    <text evidence="2">The sequence shown here is derived from an EMBL/GenBank/DDBJ whole genome shotgun (WGS) entry which is preliminary data.</text>
</comment>